<protein>
    <recommendedName>
        <fullName evidence="4">Resolvase/invertase-type recombinase catalytic domain-containing protein</fullName>
    </recommendedName>
</protein>
<dbReference type="Gene3D" id="3.90.1750.20">
    <property type="entry name" value="Putative Large Serine Recombinase, Chain B, Domain 2"/>
    <property type="match status" value="1"/>
</dbReference>
<accession>X1UP26</accession>
<gene>
    <name evidence="5" type="ORF">S12H4_41284</name>
</gene>
<dbReference type="GO" id="GO:0003677">
    <property type="term" value="F:DNA binding"/>
    <property type="evidence" value="ECO:0007669"/>
    <property type="project" value="UniProtKB-KW"/>
</dbReference>
<dbReference type="InterPro" id="IPR006119">
    <property type="entry name" value="Resolv_N"/>
</dbReference>
<dbReference type="EMBL" id="BARW01025141">
    <property type="protein sequence ID" value="GAJ05352.1"/>
    <property type="molecule type" value="Genomic_DNA"/>
</dbReference>
<evidence type="ECO:0000256" key="3">
    <source>
        <dbReference type="ARBA" id="ARBA00023172"/>
    </source>
</evidence>
<sequence length="220" mass="25545">MKVALYARVSSNQQAEKNNSIPSQLRLLHEYALKYNMEVVKEYVDEGESALSINRPAFLEMIGDTKKRFPSFQVILVWKLSRFARNRQDSILYKSMLKKRGIEVISISEPIDDTPQGQLMEGMIEVIDEFYSAVLAQETLRGMVENARKGYRNGGFPIYGYRNVRIFDEKRNPKTKYEINETEAKVVKLIFELYVKRNGLKNIVMELGSKIIKPRSGTYW</sequence>
<dbReference type="Gene3D" id="3.40.50.1390">
    <property type="entry name" value="Resolvase, N-terminal catalytic domain"/>
    <property type="match status" value="1"/>
</dbReference>
<dbReference type="PANTHER" id="PTHR30461:SF23">
    <property type="entry name" value="DNA RECOMBINASE-RELATED"/>
    <property type="match status" value="1"/>
</dbReference>
<name>X1UP26_9ZZZZ</name>
<feature type="domain" description="Resolvase/invertase-type recombinase catalytic" evidence="4">
    <location>
        <begin position="2"/>
        <end position="150"/>
    </location>
</feature>
<comment type="caution">
    <text evidence="5">The sequence shown here is derived from an EMBL/GenBank/DDBJ whole genome shotgun (WGS) entry which is preliminary data.</text>
</comment>
<dbReference type="InterPro" id="IPR038109">
    <property type="entry name" value="DNA_bind_recomb_sf"/>
</dbReference>
<dbReference type="GO" id="GO:0000150">
    <property type="term" value="F:DNA strand exchange activity"/>
    <property type="evidence" value="ECO:0007669"/>
    <property type="project" value="InterPro"/>
</dbReference>
<dbReference type="InterPro" id="IPR006118">
    <property type="entry name" value="Recombinase_CS"/>
</dbReference>
<dbReference type="CDD" id="cd00338">
    <property type="entry name" value="Ser_Recombinase"/>
    <property type="match status" value="1"/>
</dbReference>
<reference evidence="5" key="1">
    <citation type="journal article" date="2014" name="Front. Microbiol.">
        <title>High frequency of phylogenetically diverse reductive dehalogenase-homologous genes in deep subseafloor sedimentary metagenomes.</title>
        <authorList>
            <person name="Kawai M."/>
            <person name="Futagami T."/>
            <person name="Toyoda A."/>
            <person name="Takaki Y."/>
            <person name="Nishi S."/>
            <person name="Hori S."/>
            <person name="Arai W."/>
            <person name="Tsubouchi T."/>
            <person name="Morono Y."/>
            <person name="Uchiyama I."/>
            <person name="Ito T."/>
            <person name="Fujiyama A."/>
            <person name="Inagaki F."/>
            <person name="Takami H."/>
        </authorList>
    </citation>
    <scope>NUCLEOTIDE SEQUENCE</scope>
    <source>
        <strain evidence="5">Expedition CK06-06</strain>
    </source>
</reference>
<dbReference type="Pfam" id="PF00239">
    <property type="entry name" value="Resolvase"/>
    <property type="match status" value="1"/>
</dbReference>
<organism evidence="5">
    <name type="scientific">marine sediment metagenome</name>
    <dbReference type="NCBI Taxonomy" id="412755"/>
    <lineage>
        <taxon>unclassified sequences</taxon>
        <taxon>metagenomes</taxon>
        <taxon>ecological metagenomes</taxon>
    </lineage>
</organism>
<dbReference type="PROSITE" id="PS51736">
    <property type="entry name" value="RECOMBINASES_3"/>
    <property type="match status" value="1"/>
</dbReference>
<dbReference type="AlphaFoldDB" id="X1UP26"/>
<proteinExistence type="predicted"/>
<dbReference type="SUPFAM" id="SSF53041">
    <property type="entry name" value="Resolvase-like"/>
    <property type="match status" value="1"/>
</dbReference>
<keyword evidence="2" id="KW-0238">DNA-binding</keyword>
<evidence type="ECO:0000313" key="5">
    <source>
        <dbReference type="EMBL" id="GAJ05352.1"/>
    </source>
</evidence>
<keyword evidence="3" id="KW-0233">DNA recombination</keyword>
<dbReference type="InterPro" id="IPR036162">
    <property type="entry name" value="Resolvase-like_N_sf"/>
</dbReference>
<keyword evidence="1" id="KW-0229">DNA integration</keyword>
<dbReference type="PROSITE" id="PS00397">
    <property type="entry name" value="RECOMBINASES_1"/>
    <property type="match status" value="1"/>
</dbReference>
<evidence type="ECO:0000256" key="2">
    <source>
        <dbReference type="ARBA" id="ARBA00023125"/>
    </source>
</evidence>
<dbReference type="SMART" id="SM00857">
    <property type="entry name" value="Resolvase"/>
    <property type="match status" value="1"/>
</dbReference>
<dbReference type="InterPro" id="IPR050639">
    <property type="entry name" value="SSR_resolvase"/>
</dbReference>
<evidence type="ECO:0000256" key="1">
    <source>
        <dbReference type="ARBA" id="ARBA00022908"/>
    </source>
</evidence>
<dbReference type="PANTHER" id="PTHR30461">
    <property type="entry name" value="DNA-INVERTASE FROM LAMBDOID PROPHAGE"/>
    <property type="match status" value="1"/>
</dbReference>
<evidence type="ECO:0000259" key="4">
    <source>
        <dbReference type="PROSITE" id="PS51736"/>
    </source>
</evidence>
<feature type="non-terminal residue" evidence="5">
    <location>
        <position position="220"/>
    </location>
</feature>
<dbReference type="GO" id="GO:0015074">
    <property type="term" value="P:DNA integration"/>
    <property type="evidence" value="ECO:0007669"/>
    <property type="project" value="UniProtKB-KW"/>
</dbReference>